<comment type="caution">
    <text evidence="1">The sequence shown here is derived from an EMBL/GenBank/DDBJ whole genome shotgun (WGS) entry which is preliminary data.</text>
</comment>
<keyword evidence="2" id="KW-1185">Reference proteome</keyword>
<dbReference type="Proteomes" id="UP000240904">
    <property type="component" value="Unassembled WGS sequence"/>
</dbReference>
<dbReference type="NCBIfam" id="TIGR02444">
    <property type="entry name" value="TIGR02444 family protein"/>
    <property type="match status" value="1"/>
</dbReference>
<protein>
    <submittedName>
        <fullName evidence="1">TIGR02444 family protein</fullName>
    </submittedName>
</protein>
<evidence type="ECO:0000313" key="1">
    <source>
        <dbReference type="EMBL" id="PSW04841.1"/>
    </source>
</evidence>
<sequence>MTSEPLRFYHQDFWQFSLSHYAQAGVQSACLCLQNSYQGNVNLALLLHWLDCQHQSLTDSSQHQLITCLGASDNLLQQYRTMRDQLKPLLDEAGYKQLLAFELKLEKGQQQALIAQLNLCLLQQTPHHGSTDNLKRYCEQLGASQLLPQLTATN</sequence>
<dbReference type="OrthoDB" id="5795846at2"/>
<evidence type="ECO:0000313" key="2">
    <source>
        <dbReference type="Proteomes" id="UP000240904"/>
    </source>
</evidence>
<organism evidence="1 2">
    <name type="scientific">Photobacterium lipolyticum</name>
    <dbReference type="NCBI Taxonomy" id="266810"/>
    <lineage>
        <taxon>Bacteria</taxon>
        <taxon>Pseudomonadati</taxon>
        <taxon>Pseudomonadota</taxon>
        <taxon>Gammaproteobacteria</taxon>
        <taxon>Vibrionales</taxon>
        <taxon>Vibrionaceae</taxon>
        <taxon>Photobacterium</taxon>
    </lineage>
</organism>
<proteinExistence type="predicted"/>
<name>A0A2T3MYB9_9GAMM</name>
<accession>A0A2T3MYB9</accession>
<gene>
    <name evidence="1" type="ORF">C9I89_11065</name>
</gene>
<dbReference type="Pfam" id="PF09523">
    <property type="entry name" value="DUF2390"/>
    <property type="match status" value="1"/>
</dbReference>
<dbReference type="InterPro" id="IPR012659">
    <property type="entry name" value="CHP02444"/>
</dbReference>
<reference evidence="1 2" key="1">
    <citation type="submission" date="2018-03" db="EMBL/GenBank/DDBJ databases">
        <title>Whole genome sequencing of Histamine producing bacteria.</title>
        <authorList>
            <person name="Butler K."/>
        </authorList>
    </citation>
    <scope>NUCLEOTIDE SEQUENCE [LARGE SCALE GENOMIC DNA]</scope>
    <source>
        <strain evidence="1 2">DSM 16190</strain>
    </source>
</reference>
<dbReference type="RefSeq" id="WP_107283423.1">
    <property type="nucleotide sequence ID" value="NZ_PYMC01000007.1"/>
</dbReference>
<dbReference type="EMBL" id="PYMC01000007">
    <property type="protein sequence ID" value="PSW04841.1"/>
    <property type="molecule type" value="Genomic_DNA"/>
</dbReference>
<dbReference type="AlphaFoldDB" id="A0A2T3MYB9"/>